<dbReference type="InterPro" id="IPR025931">
    <property type="entry name" value="TaqI_C"/>
</dbReference>
<feature type="domain" description="TaqI-like C-terminal specificity" evidence="10">
    <location>
        <begin position="826"/>
        <end position="991"/>
    </location>
</feature>
<comment type="catalytic activity">
    <reaction evidence="7">
        <text>a 2'-deoxyadenosine in DNA + S-adenosyl-L-methionine = an N(6)-methyl-2'-deoxyadenosine in DNA + S-adenosyl-L-homocysteine + H(+)</text>
        <dbReference type="Rhea" id="RHEA:15197"/>
        <dbReference type="Rhea" id="RHEA-COMP:12418"/>
        <dbReference type="Rhea" id="RHEA-COMP:12419"/>
        <dbReference type="ChEBI" id="CHEBI:15378"/>
        <dbReference type="ChEBI" id="CHEBI:57856"/>
        <dbReference type="ChEBI" id="CHEBI:59789"/>
        <dbReference type="ChEBI" id="CHEBI:90615"/>
        <dbReference type="ChEBI" id="CHEBI:90616"/>
        <dbReference type="EC" id="2.1.1.72"/>
    </reaction>
</comment>
<evidence type="ECO:0000256" key="6">
    <source>
        <dbReference type="ARBA" id="ARBA00023125"/>
    </source>
</evidence>
<keyword evidence="4" id="KW-0949">S-adenosyl-L-methionine</keyword>
<dbReference type="HOGENOM" id="CLU_002539_1_1_0"/>
<evidence type="ECO:0000256" key="1">
    <source>
        <dbReference type="ARBA" id="ARBA00011900"/>
    </source>
</evidence>
<keyword evidence="3" id="KW-0808">Transferase</keyword>
<dbReference type="InterPro" id="IPR050953">
    <property type="entry name" value="N4_N6_ade-DNA_methylase"/>
</dbReference>
<dbReference type="STRING" id="1499967.U27_03194"/>
<keyword evidence="12" id="KW-1185">Reference proteome</keyword>
<keyword evidence="6" id="KW-0238">DNA-binding</keyword>
<evidence type="ECO:0000259" key="9">
    <source>
        <dbReference type="Pfam" id="PF07669"/>
    </source>
</evidence>
<reference evidence="11" key="1">
    <citation type="journal article" date="2015" name="PeerJ">
        <title>First genomic representation of candidate bacterial phylum KSB3 points to enhanced environmental sensing as a trigger of wastewater bulking.</title>
        <authorList>
            <person name="Sekiguchi Y."/>
            <person name="Ohashi A."/>
            <person name="Parks D.H."/>
            <person name="Yamauchi T."/>
            <person name="Tyson G.W."/>
            <person name="Hugenholtz P."/>
        </authorList>
    </citation>
    <scope>NUCLEOTIDE SEQUENCE [LARGE SCALE GENOMIC DNA]</scope>
</reference>
<dbReference type="GO" id="GO:0032259">
    <property type="term" value="P:methylation"/>
    <property type="evidence" value="ECO:0007669"/>
    <property type="project" value="UniProtKB-KW"/>
</dbReference>
<name>A0A081BV77_VECG1</name>
<dbReference type="Pfam" id="PF12950">
    <property type="entry name" value="TaqI_C"/>
    <property type="match status" value="1"/>
</dbReference>
<evidence type="ECO:0000256" key="2">
    <source>
        <dbReference type="ARBA" id="ARBA00022603"/>
    </source>
</evidence>
<evidence type="ECO:0000313" key="12">
    <source>
        <dbReference type="Proteomes" id="UP000030661"/>
    </source>
</evidence>
<feature type="domain" description="Type II methyltransferase M.TaqI-like" evidence="9">
    <location>
        <begin position="463"/>
        <end position="710"/>
    </location>
</feature>
<organism evidence="11">
    <name type="scientific">Vecturithrix granuli</name>
    <dbReference type="NCBI Taxonomy" id="1499967"/>
    <lineage>
        <taxon>Bacteria</taxon>
        <taxon>Candidatus Moduliflexota</taxon>
        <taxon>Candidatus Vecturitrichia</taxon>
        <taxon>Candidatus Vecturitrichales</taxon>
        <taxon>Candidatus Vecturitrichaceae</taxon>
        <taxon>Candidatus Vecturithrix</taxon>
    </lineage>
</organism>
<dbReference type="GO" id="GO:0003677">
    <property type="term" value="F:DNA binding"/>
    <property type="evidence" value="ECO:0007669"/>
    <property type="project" value="UniProtKB-KW"/>
</dbReference>
<evidence type="ECO:0000256" key="4">
    <source>
        <dbReference type="ARBA" id="ARBA00022691"/>
    </source>
</evidence>
<dbReference type="Gene3D" id="3.40.50.150">
    <property type="entry name" value="Vaccinia Virus protein VP39"/>
    <property type="match status" value="1"/>
</dbReference>
<dbReference type="eggNOG" id="COG1002">
    <property type="taxonomic scope" value="Bacteria"/>
</dbReference>
<evidence type="ECO:0000256" key="3">
    <source>
        <dbReference type="ARBA" id="ARBA00022679"/>
    </source>
</evidence>
<gene>
    <name evidence="11" type="ORF">U27_03194</name>
</gene>
<keyword evidence="5" id="KW-0680">Restriction system</keyword>
<evidence type="ECO:0000256" key="5">
    <source>
        <dbReference type="ARBA" id="ARBA00022747"/>
    </source>
</evidence>
<keyword evidence="2" id="KW-0489">Methyltransferase</keyword>
<evidence type="ECO:0000256" key="7">
    <source>
        <dbReference type="ARBA" id="ARBA00047942"/>
    </source>
</evidence>
<protein>
    <recommendedName>
        <fullName evidence="1">site-specific DNA-methyltransferase (adenine-specific)</fullName>
        <ecNumber evidence="1">2.1.1.72</ecNumber>
    </recommendedName>
</protein>
<dbReference type="SUPFAM" id="SSF53335">
    <property type="entry name" value="S-adenosyl-L-methionine-dependent methyltransferases"/>
    <property type="match status" value="1"/>
</dbReference>
<dbReference type="InterPro" id="IPR029063">
    <property type="entry name" value="SAM-dependent_MTases_sf"/>
</dbReference>
<evidence type="ECO:0000313" key="11">
    <source>
        <dbReference type="EMBL" id="GAK56232.1"/>
    </source>
</evidence>
<dbReference type="eggNOG" id="COG0827">
    <property type="taxonomic scope" value="Bacteria"/>
</dbReference>
<keyword evidence="8" id="KW-0175">Coiled coil</keyword>
<evidence type="ECO:0000256" key="8">
    <source>
        <dbReference type="SAM" id="Coils"/>
    </source>
</evidence>
<dbReference type="PANTHER" id="PTHR33841:SF1">
    <property type="entry name" value="DNA METHYLTRANSFERASE A"/>
    <property type="match status" value="1"/>
</dbReference>
<dbReference type="GO" id="GO:0009007">
    <property type="term" value="F:site-specific DNA-methyltransferase (adenine-specific) activity"/>
    <property type="evidence" value="ECO:0007669"/>
    <property type="project" value="UniProtKB-EC"/>
</dbReference>
<dbReference type="EC" id="2.1.1.72" evidence="1"/>
<accession>A0A081BV77</accession>
<dbReference type="EMBL" id="DF820464">
    <property type="protein sequence ID" value="GAK56232.1"/>
    <property type="molecule type" value="Genomic_DNA"/>
</dbReference>
<proteinExistence type="predicted"/>
<evidence type="ECO:0000259" key="10">
    <source>
        <dbReference type="Pfam" id="PF12950"/>
    </source>
</evidence>
<dbReference type="InterPro" id="IPR002052">
    <property type="entry name" value="DNA_methylase_N6_adenine_CS"/>
</dbReference>
<dbReference type="PANTHER" id="PTHR33841">
    <property type="entry name" value="DNA METHYLTRANSFERASE YEEA-RELATED"/>
    <property type="match status" value="1"/>
</dbReference>
<dbReference type="InterPro" id="IPR011639">
    <property type="entry name" value="MethylTrfase_TaqI-like_dom"/>
</dbReference>
<dbReference type="GO" id="GO:0009307">
    <property type="term" value="P:DNA restriction-modification system"/>
    <property type="evidence" value="ECO:0007669"/>
    <property type="project" value="UniProtKB-KW"/>
</dbReference>
<dbReference type="Pfam" id="PF07669">
    <property type="entry name" value="Eco57I"/>
    <property type="match status" value="1"/>
</dbReference>
<sequence length="1051" mass="121330">MKIERSGKQAITSFESLYQYWQRVFSVALLNKRFYQELANWYFWAMDQVSFPDDVEKNTAIRNATSLIRLITRVIFIWFIKEKQLVPDILFDRREMRRILKTFADTPDAHSYYNAILQNLFFGTLNQKMNERRFAEDTQHYVKADHGVKNLLRYKELFSISAPEVLALFANIPFLNGGLFDCLDKDAVDTGKHVFVDGFTRNAAKRAIVPDLLFFRDETTWDLNALYGTKNKTYTVKGLFDILAAYKFTIAENTPIEEEIALDPELLGKVFENLLASYNPETQTTARKQTGSFYTPREIVNYMVDESLIAYLGNCLNCDSCDGHDSHDLATIPSYQSHHENHINHSSDRLRHLLAYTDAPHQFTDAEVATLITALHAAKILDPACGSGAFPMGMLHKMVHILTKLDPANVRWRETQRRQAIQETEQAFLLGNKEERDKRLLEINDVFEENASDYGRKLYLIENGIYGVDIQPIAIQISKLRVFISLIVDQQVNPAKENLGVRALPNLETKFVAANTLIGLEKPPAQANLFENKAIMALEEQLKDLRHRYFSAKTRKAKMACQHADRALRQQIAQLLVHDNQWTPESARQLVSFDPYDQNAKADFFDPEWMFGLKEGFDIVIGNPPYVQLQKMKTQSSLLAKQGFATYSKLSDVYCLFYEKGLHVLKENGILCYITSNSWMRTQYGELLRTYFAEHTNPLQLLNFENAQIFESAIVESNILLTQKTRFQNQLKAVTVTDDFDKTTLLADYFQQKHITLIALDKNGWIVGDTDTLVLKQKIEHDSVLLKEWNIEINRGLTLGFSDAFIINTKRKEEFLKNSNNRNYIKPLLRGKDVQKFFYKWDDCYLIVIKSGWTNQHRGTTAPQTFIASMLPELYNHLKHIGLTVTGKGKGLFDRDDQGDYWWELRKCAYYDDFEKPKIIWGELSNEPKFAYDEQKHFLNNTVFMITGECLKYLLAILNSRLSKWYFEQISTTSGMGTNRWLKYKIEQMPIKRISPAEQQPFEVLVDHILAAKQQNPAADTRALEAELDRLVYALYGLTEAEITIVEGKNA</sequence>
<dbReference type="Proteomes" id="UP000030661">
    <property type="component" value="Unassembled WGS sequence"/>
</dbReference>
<dbReference type="AlphaFoldDB" id="A0A081BV77"/>
<feature type="coiled-coil region" evidence="8">
    <location>
        <begin position="528"/>
        <end position="555"/>
    </location>
</feature>
<dbReference type="PROSITE" id="PS00092">
    <property type="entry name" value="N6_MTASE"/>
    <property type="match status" value="1"/>
</dbReference>
<dbReference type="PRINTS" id="PR00507">
    <property type="entry name" value="N12N6MTFRASE"/>
</dbReference>